<evidence type="ECO:0000313" key="1">
    <source>
        <dbReference type="EMBL" id="GAC03769.1"/>
    </source>
</evidence>
<organism evidence="1 2">
    <name type="scientific">Paraglaciecola agarilytica NO2</name>
    <dbReference type="NCBI Taxonomy" id="1125747"/>
    <lineage>
        <taxon>Bacteria</taxon>
        <taxon>Pseudomonadati</taxon>
        <taxon>Pseudomonadota</taxon>
        <taxon>Gammaproteobacteria</taxon>
        <taxon>Alteromonadales</taxon>
        <taxon>Alteromonadaceae</taxon>
        <taxon>Paraglaciecola</taxon>
    </lineage>
</organism>
<proteinExistence type="predicted"/>
<dbReference type="EMBL" id="BAEK01000017">
    <property type="protein sequence ID" value="GAC03769.1"/>
    <property type="molecule type" value="Genomic_DNA"/>
</dbReference>
<accession>A0ABQ0I358</accession>
<comment type="caution">
    <text evidence="1">The sequence shown here is derived from an EMBL/GenBank/DDBJ whole genome shotgun (WGS) entry which is preliminary data.</text>
</comment>
<gene>
    <name evidence="1" type="ORF">GAGA_0906</name>
</gene>
<evidence type="ECO:0000313" key="2">
    <source>
        <dbReference type="Proteomes" id="UP000008372"/>
    </source>
</evidence>
<keyword evidence="2" id="KW-1185">Reference proteome</keyword>
<name>A0ABQ0I358_9ALTE</name>
<dbReference type="Proteomes" id="UP000008372">
    <property type="component" value="Unassembled WGS sequence"/>
</dbReference>
<sequence>MLKTIFQNGDTSYQLIDVSVRNPIFKSMVHSNQGDQYTQ</sequence>
<protein>
    <submittedName>
        <fullName evidence="1">Uncharacterized protein</fullName>
    </submittedName>
</protein>
<reference evidence="1 2" key="1">
    <citation type="journal article" date="2014" name="Environ. Microbiol.">
        <title>Comparative genomics of the marine bacterial genus Glaciecola reveals the high degree of genomic diversity and genomic characteristic for cold adaptation.</title>
        <authorList>
            <person name="Qin Q.L."/>
            <person name="Xie B.B."/>
            <person name="Yu Y."/>
            <person name="Shu Y.L."/>
            <person name="Rong J.C."/>
            <person name="Zhang Y.J."/>
            <person name="Zhao D.L."/>
            <person name="Chen X.L."/>
            <person name="Zhang X.Y."/>
            <person name="Chen B."/>
            <person name="Zhou B.C."/>
            <person name="Zhang Y.Z."/>
        </authorList>
    </citation>
    <scope>NUCLEOTIDE SEQUENCE [LARGE SCALE GENOMIC DNA]</scope>
    <source>
        <strain evidence="1 2">NO2</strain>
    </source>
</reference>